<dbReference type="Proteomes" id="UP000075635">
    <property type="component" value="Unassembled WGS sequence"/>
</dbReference>
<protein>
    <submittedName>
        <fullName evidence="2">Uncharacterized protein</fullName>
    </submittedName>
</protein>
<evidence type="ECO:0000313" key="2">
    <source>
        <dbReference type="EMBL" id="KYF90724.1"/>
    </source>
</evidence>
<proteinExistence type="predicted"/>
<organism evidence="2 3">
    <name type="scientific">Sorangium cellulosum</name>
    <name type="common">Polyangium cellulosum</name>
    <dbReference type="NCBI Taxonomy" id="56"/>
    <lineage>
        <taxon>Bacteria</taxon>
        <taxon>Pseudomonadati</taxon>
        <taxon>Myxococcota</taxon>
        <taxon>Polyangia</taxon>
        <taxon>Polyangiales</taxon>
        <taxon>Polyangiaceae</taxon>
        <taxon>Sorangium</taxon>
    </lineage>
</organism>
<reference evidence="2 3" key="1">
    <citation type="submission" date="2014-02" db="EMBL/GenBank/DDBJ databases">
        <title>The small core and large imbalanced accessory genome model reveals a collaborative survival strategy of Sorangium cellulosum strains in nature.</title>
        <authorList>
            <person name="Han K."/>
            <person name="Peng R."/>
            <person name="Blom J."/>
            <person name="Li Y.-Z."/>
        </authorList>
    </citation>
    <scope>NUCLEOTIDE SEQUENCE [LARGE SCALE GENOMIC DNA]</scope>
    <source>
        <strain evidence="2 3">So0011-07</strain>
    </source>
</reference>
<dbReference type="EMBL" id="JEMB01001082">
    <property type="protein sequence ID" value="KYF90724.1"/>
    <property type="molecule type" value="Genomic_DNA"/>
</dbReference>
<accession>A0A150SE25</accession>
<gene>
    <name evidence="2" type="ORF">BE17_05615</name>
</gene>
<evidence type="ECO:0000313" key="3">
    <source>
        <dbReference type="Proteomes" id="UP000075635"/>
    </source>
</evidence>
<evidence type="ECO:0000256" key="1">
    <source>
        <dbReference type="SAM" id="MobiDB-lite"/>
    </source>
</evidence>
<comment type="caution">
    <text evidence="2">The sequence shown here is derived from an EMBL/GenBank/DDBJ whole genome shotgun (WGS) entry which is preliminary data.</text>
</comment>
<sequence length="366" mass="39830">MESLKTDERTLLGLFKDFREHPELSAFFPEACRLSLRWVRLSPDQSFSPRELPRRGMLVITDGSGEVLGGSPRRVQVGDVVLVPPGGLPGLVGGAPDGLSAISIHFEGEGARWDTPCLCATPAPDGPGEDPSRGAAPPLERLVEENEVHAREFAGSPLMRLIRSERARGDDVKRRMLGALQIWSDAFQKVLCARVVFESHPAAIAIAERHLADEVGHNRRLARLHGPSRVPSWDRGIAAASSWFIERMGSASTEERTVLVHFVIERCADVLLTAAQALFPGSNYFSTHAQVDADHFKLGYELLKSFPGLDVASLRGALTEGWQMMNMICQRINDIAEGSGVALDLPPSYGPTGDSQREPSMAPAAE</sequence>
<dbReference type="SUPFAM" id="SSF51182">
    <property type="entry name" value="RmlC-like cupins"/>
    <property type="match status" value="1"/>
</dbReference>
<dbReference type="InterPro" id="IPR011051">
    <property type="entry name" value="RmlC_Cupin_sf"/>
</dbReference>
<feature type="region of interest" description="Disordered" evidence="1">
    <location>
        <begin position="346"/>
        <end position="366"/>
    </location>
</feature>
<name>A0A150SE25_SORCE</name>
<dbReference type="AlphaFoldDB" id="A0A150SE25"/>